<dbReference type="AlphaFoldDB" id="A0A2X0MHY2"/>
<organism evidence="1 2">
    <name type="scientific">Microbotryum silenes-dioicae</name>
    <dbReference type="NCBI Taxonomy" id="796604"/>
    <lineage>
        <taxon>Eukaryota</taxon>
        <taxon>Fungi</taxon>
        <taxon>Dikarya</taxon>
        <taxon>Basidiomycota</taxon>
        <taxon>Pucciniomycotina</taxon>
        <taxon>Microbotryomycetes</taxon>
        <taxon>Microbotryales</taxon>
        <taxon>Microbotryaceae</taxon>
        <taxon>Microbotryum</taxon>
    </lineage>
</organism>
<evidence type="ECO:0000313" key="2">
    <source>
        <dbReference type="Proteomes" id="UP000249464"/>
    </source>
</evidence>
<keyword evidence="2" id="KW-1185">Reference proteome</keyword>
<accession>A0A2X0MHY2</accession>
<dbReference type="EMBL" id="FQNC01000068">
    <property type="protein sequence ID" value="SGZ07145.1"/>
    <property type="molecule type" value="Genomic_DNA"/>
</dbReference>
<reference evidence="1 2" key="1">
    <citation type="submission" date="2016-11" db="EMBL/GenBank/DDBJ databases">
        <authorList>
            <person name="Jaros S."/>
            <person name="Januszkiewicz K."/>
            <person name="Wedrychowicz H."/>
        </authorList>
    </citation>
    <scope>NUCLEOTIDE SEQUENCE [LARGE SCALE GENOMIC DNA]</scope>
</reference>
<sequence length="43" mass="4722">MSTYPHRPPTGCIGADYQVKSLNSFSWQTSAQQSYGYPVPCPA</sequence>
<dbReference type="Proteomes" id="UP000249464">
    <property type="component" value="Unassembled WGS sequence"/>
</dbReference>
<protein>
    <submittedName>
        <fullName evidence="1">BQ5605_C031g10995 protein</fullName>
    </submittedName>
</protein>
<name>A0A2X0MHY2_9BASI</name>
<evidence type="ECO:0000313" key="1">
    <source>
        <dbReference type="EMBL" id="SGZ07145.1"/>
    </source>
</evidence>
<proteinExistence type="predicted"/>
<gene>
    <name evidence="1" type="primary">BQ5605_C031g10995</name>
    <name evidence="1" type="ORF">BQ5605_C031G10995</name>
</gene>